<dbReference type="GO" id="GO:0102130">
    <property type="term" value="F:malonyl-CoA methyltransferase activity"/>
    <property type="evidence" value="ECO:0007669"/>
    <property type="project" value="UniProtKB-EC"/>
</dbReference>
<dbReference type="OrthoDB" id="9760689at2"/>
<dbReference type="HAMAP" id="MF_00835">
    <property type="entry name" value="BioC"/>
    <property type="match status" value="1"/>
</dbReference>
<reference evidence="10 11" key="1">
    <citation type="submission" date="2019-03" db="EMBL/GenBank/DDBJ databases">
        <title>Genomic Encyclopedia of Type Strains, Phase IV (KMG-IV): sequencing the most valuable type-strain genomes for metagenomic binning, comparative biology and taxonomic classification.</title>
        <authorList>
            <person name="Goeker M."/>
        </authorList>
    </citation>
    <scope>NUCLEOTIDE SEQUENCE [LARGE SCALE GENOMIC DNA]</scope>
    <source>
        <strain evidence="10 11">DSM 21944</strain>
    </source>
</reference>
<evidence type="ECO:0000256" key="4">
    <source>
        <dbReference type="ARBA" id="ARBA00022603"/>
    </source>
</evidence>
<evidence type="ECO:0000256" key="1">
    <source>
        <dbReference type="ARBA" id="ARBA00000852"/>
    </source>
</evidence>
<dbReference type="Proteomes" id="UP000294599">
    <property type="component" value="Unassembled WGS sequence"/>
</dbReference>
<comment type="pathway">
    <text evidence="2 8">Cofactor biosynthesis; biotin biosynthesis.</text>
</comment>
<dbReference type="RefSeq" id="WP_123521362.1">
    <property type="nucleotide sequence ID" value="NZ_JBHLWF010000084.1"/>
</dbReference>
<keyword evidence="11" id="KW-1185">Reference proteome</keyword>
<dbReference type="PANTHER" id="PTHR13090">
    <property type="entry name" value="ARGININE-HYDROXYLASE NDUFAF5, MITOCHONDRIAL"/>
    <property type="match status" value="1"/>
</dbReference>
<gene>
    <name evidence="8" type="primary">bioC</name>
    <name evidence="10" type="ORF">EDC25_11456</name>
</gene>
<dbReference type="GO" id="GO:0010340">
    <property type="term" value="F:carboxyl-O-methyltransferase activity"/>
    <property type="evidence" value="ECO:0007669"/>
    <property type="project" value="UniProtKB-UniRule"/>
</dbReference>
<dbReference type="AlphaFoldDB" id="A0A4S3KTN7"/>
<evidence type="ECO:0000256" key="8">
    <source>
        <dbReference type="HAMAP-Rule" id="MF_00835"/>
    </source>
</evidence>
<evidence type="ECO:0000256" key="2">
    <source>
        <dbReference type="ARBA" id="ARBA00004746"/>
    </source>
</evidence>
<protein>
    <recommendedName>
        <fullName evidence="3 8">Malonyl-[acyl-carrier protein] O-methyltransferase</fullName>
        <shortName evidence="8">Malonyl-ACP O-methyltransferase</shortName>
        <ecNumber evidence="3 8">2.1.1.197</ecNumber>
    </recommendedName>
    <alternativeName>
        <fullName evidence="8">Biotin synthesis protein BioC</fullName>
    </alternativeName>
</protein>
<comment type="catalytic activity">
    <reaction evidence="1 8">
        <text>malonyl-[ACP] + S-adenosyl-L-methionine = malonyl-[ACP] methyl ester + S-adenosyl-L-homocysteine</text>
        <dbReference type="Rhea" id="RHEA:17105"/>
        <dbReference type="Rhea" id="RHEA-COMP:9623"/>
        <dbReference type="Rhea" id="RHEA-COMP:9954"/>
        <dbReference type="ChEBI" id="CHEBI:57856"/>
        <dbReference type="ChEBI" id="CHEBI:59789"/>
        <dbReference type="ChEBI" id="CHEBI:78449"/>
        <dbReference type="ChEBI" id="CHEBI:78845"/>
        <dbReference type="EC" id="2.1.1.197"/>
    </reaction>
</comment>
<evidence type="ECO:0000313" key="11">
    <source>
        <dbReference type="Proteomes" id="UP000294599"/>
    </source>
</evidence>
<dbReference type="EC" id="2.1.1.197" evidence="3 8"/>
<keyword evidence="7 8" id="KW-0093">Biotin biosynthesis</keyword>
<proteinExistence type="inferred from homology"/>
<dbReference type="Pfam" id="PF08241">
    <property type="entry name" value="Methyltransf_11"/>
    <property type="match status" value="1"/>
</dbReference>
<dbReference type="InterPro" id="IPR050602">
    <property type="entry name" value="Malonyl-ACP_OMT"/>
</dbReference>
<feature type="domain" description="Methyltransferase type 11" evidence="9">
    <location>
        <begin position="50"/>
        <end position="145"/>
    </location>
</feature>
<sequence length="295" mass="32460">MMPRYDRRLLRARFAAAADRYDEVAVLQHEVESRLLESALSLQPEPQRIVDVGCGPGRALSMLRQRYRRGSVLGIDLALPMLRRARKAGGFWRSLPVACADACALPLPDGSVDLLFSSLCLQWVDDLPAALDEFRRVLRPGGRLLLATFGPDTLLELREAWAAAGRMAQVSSFPGIAVLGDLVMAQGFRDPVLDRDLFTLSYAAVDDLVGELRAIGANNARSDRPRGLAGRQAWQAMREHYGLRRDEDGRLPATYEVIYVQARAPQAGQPRRSAAGEIATIPVSAIQRRPPRPAG</sequence>
<dbReference type="Gene3D" id="3.40.50.150">
    <property type="entry name" value="Vaccinia Virus protein VP39"/>
    <property type="match status" value="1"/>
</dbReference>
<dbReference type="PANTHER" id="PTHR13090:SF1">
    <property type="entry name" value="ARGININE-HYDROXYLASE NDUFAF5, MITOCHONDRIAL"/>
    <property type="match status" value="1"/>
</dbReference>
<keyword evidence="5 8" id="KW-0808">Transferase</keyword>
<organism evidence="10 11">
    <name type="scientific">Pseudofulvimonas gallinarii</name>
    <dbReference type="NCBI Taxonomy" id="634155"/>
    <lineage>
        <taxon>Bacteria</taxon>
        <taxon>Pseudomonadati</taxon>
        <taxon>Pseudomonadota</taxon>
        <taxon>Gammaproteobacteria</taxon>
        <taxon>Lysobacterales</taxon>
        <taxon>Rhodanobacteraceae</taxon>
        <taxon>Pseudofulvimonas</taxon>
    </lineage>
</organism>
<dbReference type="GO" id="GO:0009102">
    <property type="term" value="P:biotin biosynthetic process"/>
    <property type="evidence" value="ECO:0007669"/>
    <property type="project" value="UniProtKB-UniRule"/>
</dbReference>
<evidence type="ECO:0000256" key="3">
    <source>
        <dbReference type="ARBA" id="ARBA00012327"/>
    </source>
</evidence>
<dbReference type="SUPFAM" id="SSF53335">
    <property type="entry name" value="S-adenosyl-L-methionine-dependent methyltransferases"/>
    <property type="match status" value="1"/>
</dbReference>
<keyword evidence="6 8" id="KW-0949">S-adenosyl-L-methionine</keyword>
<dbReference type="InterPro" id="IPR011814">
    <property type="entry name" value="BioC"/>
</dbReference>
<evidence type="ECO:0000313" key="10">
    <source>
        <dbReference type="EMBL" id="TCS97204.1"/>
    </source>
</evidence>
<dbReference type="EMBL" id="SMAF01000014">
    <property type="protein sequence ID" value="TCS97204.1"/>
    <property type="molecule type" value="Genomic_DNA"/>
</dbReference>
<dbReference type="NCBIfam" id="TIGR02072">
    <property type="entry name" value="BioC"/>
    <property type="match status" value="1"/>
</dbReference>
<dbReference type="InterPro" id="IPR029063">
    <property type="entry name" value="SAM-dependent_MTases_sf"/>
</dbReference>
<dbReference type="UniPathway" id="UPA00078"/>
<comment type="caution">
    <text evidence="10">The sequence shown here is derived from an EMBL/GenBank/DDBJ whole genome shotgun (WGS) entry which is preliminary data.</text>
</comment>
<evidence type="ECO:0000256" key="6">
    <source>
        <dbReference type="ARBA" id="ARBA00022691"/>
    </source>
</evidence>
<comment type="similarity">
    <text evidence="8">Belongs to the methyltransferase superfamily.</text>
</comment>
<dbReference type="CDD" id="cd02440">
    <property type="entry name" value="AdoMet_MTases"/>
    <property type="match status" value="1"/>
</dbReference>
<comment type="function">
    <text evidence="8">Converts the free carboxyl group of a malonyl-thioester to its methyl ester by transfer of a methyl group from S-adenosyl-L-methionine (SAM). It allows to synthesize pimeloyl-ACP via the fatty acid synthetic pathway.</text>
</comment>
<accession>A0A4S3KTN7</accession>
<evidence type="ECO:0000256" key="7">
    <source>
        <dbReference type="ARBA" id="ARBA00022756"/>
    </source>
</evidence>
<evidence type="ECO:0000256" key="5">
    <source>
        <dbReference type="ARBA" id="ARBA00022679"/>
    </source>
</evidence>
<dbReference type="GO" id="GO:0008757">
    <property type="term" value="F:S-adenosylmethionine-dependent methyltransferase activity"/>
    <property type="evidence" value="ECO:0007669"/>
    <property type="project" value="InterPro"/>
</dbReference>
<name>A0A4S3KTN7_9GAMM</name>
<dbReference type="GO" id="GO:0032259">
    <property type="term" value="P:methylation"/>
    <property type="evidence" value="ECO:0007669"/>
    <property type="project" value="UniProtKB-KW"/>
</dbReference>
<evidence type="ECO:0000259" key="9">
    <source>
        <dbReference type="Pfam" id="PF08241"/>
    </source>
</evidence>
<keyword evidence="4 8" id="KW-0489">Methyltransferase</keyword>
<dbReference type="InterPro" id="IPR013216">
    <property type="entry name" value="Methyltransf_11"/>
</dbReference>